<evidence type="ECO:0000256" key="10">
    <source>
        <dbReference type="ARBA" id="ARBA00024867"/>
    </source>
</evidence>
<keyword evidence="4 11" id="KW-0597">Phosphoprotein</keyword>
<dbReference type="InterPro" id="IPR005467">
    <property type="entry name" value="His_kinase_dom"/>
</dbReference>
<accession>A0A329THG1</accession>
<keyword evidence="8" id="KW-0067">ATP-binding</keyword>
<dbReference type="PANTHER" id="PTHR43065">
    <property type="entry name" value="SENSOR HISTIDINE KINASE"/>
    <property type="match status" value="1"/>
</dbReference>
<dbReference type="InterPro" id="IPR004358">
    <property type="entry name" value="Sig_transdc_His_kin-like_C"/>
</dbReference>
<dbReference type="Proteomes" id="UP000251634">
    <property type="component" value="Unassembled WGS sequence"/>
</dbReference>
<comment type="function">
    <text evidence="10">May play the central regulatory role in sporulation. It may be an element of the effector pathway responsible for the activation of sporulation genes in response to nutritional stress. Spo0A may act in concert with spo0H (a sigma factor) to control the expression of some genes that are critical to the sporulation process.</text>
</comment>
<dbReference type="Gene3D" id="3.30.565.10">
    <property type="entry name" value="Histidine kinase-like ATPase, C-terminal domain"/>
    <property type="match status" value="1"/>
</dbReference>
<proteinExistence type="predicted"/>
<dbReference type="GO" id="GO:0005524">
    <property type="term" value="F:ATP binding"/>
    <property type="evidence" value="ECO:0007669"/>
    <property type="project" value="UniProtKB-KW"/>
</dbReference>
<keyword evidence="9" id="KW-0902">Two-component regulatory system</keyword>
<evidence type="ECO:0000313" key="15">
    <source>
        <dbReference type="EMBL" id="RAW49191.1"/>
    </source>
</evidence>
<comment type="catalytic activity">
    <reaction evidence="1">
        <text>ATP + protein L-histidine = ADP + protein N-phospho-L-histidine.</text>
        <dbReference type="EC" id="2.7.13.3"/>
    </reaction>
</comment>
<dbReference type="Pfam" id="PF02518">
    <property type="entry name" value="HATPase_c"/>
    <property type="match status" value="1"/>
</dbReference>
<feature type="domain" description="Histidine kinase" evidence="13">
    <location>
        <begin position="66"/>
        <end position="294"/>
    </location>
</feature>
<dbReference type="Pfam" id="PF00072">
    <property type="entry name" value="Response_reg"/>
    <property type="match status" value="1"/>
</dbReference>
<evidence type="ECO:0000256" key="8">
    <source>
        <dbReference type="ARBA" id="ARBA00022840"/>
    </source>
</evidence>
<dbReference type="SMART" id="SM00388">
    <property type="entry name" value="HisKA"/>
    <property type="match status" value="1"/>
</dbReference>
<evidence type="ECO:0000256" key="7">
    <source>
        <dbReference type="ARBA" id="ARBA00022777"/>
    </source>
</evidence>
<evidence type="ECO:0000256" key="4">
    <source>
        <dbReference type="ARBA" id="ARBA00022553"/>
    </source>
</evidence>
<keyword evidence="6" id="KW-0547">Nucleotide-binding</keyword>
<evidence type="ECO:0000256" key="12">
    <source>
        <dbReference type="SAM" id="Coils"/>
    </source>
</evidence>
<protein>
    <recommendedName>
        <fullName evidence="3">Stage 0 sporulation protein A homolog</fullName>
        <ecNumber evidence="2">2.7.13.3</ecNumber>
    </recommendedName>
</protein>
<dbReference type="Gene3D" id="3.40.50.2300">
    <property type="match status" value="1"/>
</dbReference>
<comment type="caution">
    <text evidence="15">The sequence shown here is derived from an EMBL/GenBank/DDBJ whole genome shotgun (WGS) entry which is preliminary data.</text>
</comment>
<evidence type="ECO:0000259" key="14">
    <source>
        <dbReference type="PROSITE" id="PS50110"/>
    </source>
</evidence>
<evidence type="ECO:0000256" key="11">
    <source>
        <dbReference type="PROSITE-ProRule" id="PRU00169"/>
    </source>
</evidence>
<dbReference type="InterPro" id="IPR003661">
    <property type="entry name" value="HisK_dim/P_dom"/>
</dbReference>
<evidence type="ECO:0000259" key="13">
    <source>
        <dbReference type="PROSITE" id="PS50109"/>
    </source>
</evidence>
<gene>
    <name evidence="15" type="ORF">C4N25_09470</name>
</gene>
<dbReference type="SMART" id="SM00448">
    <property type="entry name" value="REC"/>
    <property type="match status" value="1"/>
</dbReference>
<feature type="domain" description="Response regulatory" evidence="14">
    <location>
        <begin position="311"/>
        <end position="425"/>
    </location>
</feature>
<dbReference type="Gene3D" id="1.10.287.130">
    <property type="match status" value="1"/>
</dbReference>
<dbReference type="InterPro" id="IPR011006">
    <property type="entry name" value="CheY-like_superfamily"/>
</dbReference>
<sequence>MRSSAVAVVLVLFTGMMFRLQRKNQRSVTKINDLQEVNEALEELQKSRESLAHDQRLQLMGTLTGGIAHEFNNFLTPITGYADLIMADADPESEIYDNAREISEAAEKARDVVKQISSMSRKNVETVYDAVPVESLIEHTCKLVETNCPKQVRLRQELELHGENVLGNSTQLQQVLLNICINGIHAIGVGEGSLTLRAKVVPREELAARIPEEKISDDWQSYVRVSVTDTGCGMEKDTLAHIFEPFFTTKKQGEGTGLGLALAEQIISTHRGHILAESTLGQGTTFDIYLPVLEQQRAREQVQWGVDHKLRILAADDNKKVLNLLEKDFGRFGLEVLTCSRRGEVRTLLETQPFDALAIDESLTGGSGVELCMSIQGKYPALTRIVMTSIPTREIVDARRHGVIDGYILKPVSAATLLEEIRACRRSEKQK</sequence>
<evidence type="ECO:0000256" key="9">
    <source>
        <dbReference type="ARBA" id="ARBA00023012"/>
    </source>
</evidence>
<feature type="coiled-coil region" evidence="12">
    <location>
        <begin position="24"/>
        <end position="54"/>
    </location>
</feature>
<dbReference type="PROSITE" id="PS50110">
    <property type="entry name" value="RESPONSE_REGULATORY"/>
    <property type="match status" value="1"/>
</dbReference>
<dbReference type="InterPro" id="IPR003594">
    <property type="entry name" value="HATPase_dom"/>
</dbReference>
<dbReference type="InterPro" id="IPR036097">
    <property type="entry name" value="HisK_dim/P_sf"/>
</dbReference>
<dbReference type="InterPro" id="IPR001789">
    <property type="entry name" value="Sig_transdc_resp-reg_receiver"/>
</dbReference>
<feature type="modified residue" description="4-aspartylphosphate" evidence="11">
    <location>
        <position position="360"/>
    </location>
</feature>
<dbReference type="EC" id="2.7.13.3" evidence="2"/>
<dbReference type="AlphaFoldDB" id="A0A329THG1"/>
<dbReference type="EMBL" id="PRKZ01000006">
    <property type="protein sequence ID" value="RAW49191.1"/>
    <property type="molecule type" value="Genomic_DNA"/>
</dbReference>
<dbReference type="SUPFAM" id="SSF47384">
    <property type="entry name" value="Homodimeric domain of signal transducing histidine kinase"/>
    <property type="match status" value="1"/>
</dbReference>
<evidence type="ECO:0000256" key="3">
    <source>
        <dbReference type="ARBA" id="ARBA00018672"/>
    </source>
</evidence>
<dbReference type="SUPFAM" id="SSF52172">
    <property type="entry name" value="CheY-like"/>
    <property type="match status" value="1"/>
</dbReference>
<reference evidence="15 16" key="1">
    <citation type="submission" date="2018-02" db="EMBL/GenBank/DDBJ databases">
        <title>Complete genome sequencing of Faecalibacterium prausnitzii strains isolated from the human gut.</title>
        <authorList>
            <person name="Fitzgerald B.C."/>
            <person name="Shkoporov A.N."/>
            <person name="Ross P.R."/>
            <person name="Hill C."/>
        </authorList>
    </citation>
    <scope>NUCLEOTIDE SEQUENCE [LARGE SCALE GENOMIC DNA]</scope>
    <source>
        <strain evidence="15 16">APC942/8-14-2</strain>
    </source>
</reference>
<organism evidence="15 16">
    <name type="scientific">Faecalibacterium prausnitzii</name>
    <dbReference type="NCBI Taxonomy" id="853"/>
    <lineage>
        <taxon>Bacteria</taxon>
        <taxon>Bacillati</taxon>
        <taxon>Bacillota</taxon>
        <taxon>Clostridia</taxon>
        <taxon>Eubacteriales</taxon>
        <taxon>Oscillospiraceae</taxon>
        <taxon>Faecalibacterium</taxon>
    </lineage>
</organism>
<dbReference type="CDD" id="cd00082">
    <property type="entry name" value="HisKA"/>
    <property type="match status" value="1"/>
</dbReference>
<evidence type="ECO:0000256" key="5">
    <source>
        <dbReference type="ARBA" id="ARBA00022679"/>
    </source>
</evidence>
<dbReference type="GO" id="GO:0000155">
    <property type="term" value="F:phosphorelay sensor kinase activity"/>
    <property type="evidence" value="ECO:0007669"/>
    <property type="project" value="InterPro"/>
</dbReference>
<dbReference type="SMART" id="SM00387">
    <property type="entry name" value="HATPase_c"/>
    <property type="match status" value="1"/>
</dbReference>
<evidence type="ECO:0000256" key="2">
    <source>
        <dbReference type="ARBA" id="ARBA00012438"/>
    </source>
</evidence>
<evidence type="ECO:0000256" key="1">
    <source>
        <dbReference type="ARBA" id="ARBA00000085"/>
    </source>
</evidence>
<dbReference type="PRINTS" id="PR00344">
    <property type="entry name" value="BCTRLSENSOR"/>
</dbReference>
<name>A0A329THG1_9FIRM</name>
<dbReference type="PROSITE" id="PS50109">
    <property type="entry name" value="HIS_KIN"/>
    <property type="match status" value="1"/>
</dbReference>
<dbReference type="SUPFAM" id="SSF55874">
    <property type="entry name" value="ATPase domain of HSP90 chaperone/DNA topoisomerase II/histidine kinase"/>
    <property type="match status" value="1"/>
</dbReference>
<keyword evidence="12" id="KW-0175">Coiled coil</keyword>
<keyword evidence="7" id="KW-0418">Kinase</keyword>
<evidence type="ECO:0000256" key="6">
    <source>
        <dbReference type="ARBA" id="ARBA00022741"/>
    </source>
</evidence>
<dbReference type="InterPro" id="IPR036890">
    <property type="entry name" value="HATPase_C_sf"/>
</dbReference>
<dbReference type="PANTHER" id="PTHR43065:SF46">
    <property type="entry name" value="C4-DICARBOXYLATE TRANSPORT SENSOR PROTEIN DCTB"/>
    <property type="match status" value="1"/>
</dbReference>
<evidence type="ECO:0000313" key="16">
    <source>
        <dbReference type="Proteomes" id="UP000251634"/>
    </source>
</evidence>
<keyword evidence="5" id="KW-0808">Transferase</keyword>